<evidence type="ECO:0000313" key="6">
    <source>
        <dbReference type="Proteomes" id="UP001138500"/>
    </source>
</evidence>
<name>A0A9W7SMX0_9PEZI</name>
<sequence length="917" mass="101267">MGDDDFFSDDDFDDSTLVELEQHALTSTQKPSVTNAQRPAQPARKPPSSVAPINRAGSLNKNLPWRPPQAKASSVFPSRVVRQPSAPSSSDYGLDDEDVVNLDEPHSANHAARDYTRAQSRALRPSVHPRPVSRPALDPETEAAFAAADAELGAHVPGQWSHAPHLQPQANGDIDVSSLQARIAELEAEQARLRQAEQDARNAALAKQGEIAIVRSNQEKAVREYERRIEVMKKTYADDAARQKQELDASRKENQKMQTDNRFLQHDLAQEAERAKRAGSVKTRPPASDKEKETPKKAKRTGLGDGFDDEEVRVISPSKSKERSKDQTPKHAAKRKRKANESPAPALSFTQPVRQDSNDQSAASFASVAPEAPAGFSVEDDRYAFMQRLLNHRTPEGHVRSIEALTKHTFPTQPEMTVSSMLLDRLSCPGPAKEAEYMPLKLSRALLVVWSRCLDDQYYAAQHLILDLLNFGIAYQLASVIAQLIEDAVPVCVRAIKEISHTRLRASKNPKVAANLDREAFTKLEEEADVDGVLELLLRFCQAASLVPGRIEAFWQEIDFTDLMALLQKAQPVSQIITALKLVALSAQSDSFGTVETTDSLGNTEDQAKRENALIDRLSTLLHETPEVPHDEPPYTQSEITELHLEILRVFRAMCLTAHCCSLLAHHQYAVGRFVRFLNSQVDKLYTVPPSVGLTPQLASDGTPIPTAHDLVASTVNTTIRIIYHLLRTHDDSIDITQKYRTVHGGHNKFLISMSRIAFSDQLVFEQGIEEEVAEAAHEILNNALSPEEGEALAMAVETPRGTRASRGVVMGEEETREEVLVEDAEMGEDPGFLSSLFYIVYFATQYAAGIILRRLPTGKFIGAATFGWNILLITTPACKNSGYRCKSLFVGLTEAVVNPGSFLVMAMCKLIKPSAS</sequence>
<feature type="compositionally biased region" description="Low complexity" evidence="1">
    <location>
        <begin position="124"/>
        <end position="136"/>
    </location>
</feature>
<dbReference type="InterPro" id="IPR048380">
    <property type="entry name" value="Rad26-like_N"/>
</dbReference>
<feature type="compositionally biased region" description="Basic and acidic residues" evidence="1">
    <location>
        <begin position="233"/>
        <end position="255"/>
    </location>
</feature>
<protein>
    <recommendedName>
        <fullName evidence="7">DNA repair protein Rad26</fullName>
    </recommendedName>
</protein>
<dbReference type="EMBL" id="RIBY02002134">
    <property type="protein sequence ID" value="KAH9824588.1"/>
    <property type="molecule type" value="Genomic_DNA"/>
</dbReference>
<accession>A0A9W7SMX0</accession>
<dbReference type="AlphaFoldDB" id="A0A9W7SMX0"/>
<comment type="caution">
    <text evidence="5">The sequence shown here is derived from an EMBL/GenBank/DDBJ whole genome shotgun (WGS) entry which is preliminary data.</text>
</comment>
<evidence type="ECO:0000259" key="4">
    <source>
        <dbReference type="Pfam" id="PF21048"/>
    </source>
</evidence>
<evidence type="ECO:0000259" key="3">
    <source>
        <dbReference type="Pfam" id="PF21046"/>
    </source>
</evidence>
<feature type="compositionally biased region" description="Low complexity" evidence="1">
    <location>
        <begin position="36"/>
        <end position="47"/>
    </location>
</feature>
<dbReference type="Pfam" id="PF21046">
    <property type="entry name" value="Rad26-like_C"/>
    <property type="match status" value="1"/>
</dbReference>
<feature type="region of interest" description="Disordered" evidence="1">
    <location>
        <begin position="233"/>
        <end position="366"/>
    </location>
</feature>
<feature type="compositionally biased region" description="Basic and acidic residues" evidence="1">
    <location>
        <begin position="263"/>
        <end position="276"/>
    </location>
</feature>
<evidence type="ECO:0000256" key="1">
    <source>
        <dbReference type="SAM" id="MobiDB-lite"/>
    </source>
</evidence>
<feature type="compositionally biased region" description="Basic and acidic residues" evidence="1">
    <location>
        <begin position="287"/>
        <end position="296"/>
    </location>
</feature>
<evidence type="ECO:0000259" key="2">
    <source>
        <dbReference type="Pfam" id="PF12331"/>
    </source>
</evidence>
<reference evidence="5 6" key="2">
    <citation type="journal article" date="2021" name="Curr. Genet.">
        <title>Genetic response to nitrogen starvation in the aggressive Eucalyptus foliar pathogen Teratosphaeria destructans.</title>
        <authorList>
            <person name="Havenga M."/>
            <person name="Wingfield B.D."/>
            <person name="Wingfield M.J."/>
            <person name="Dreyer L.L."/>
            <person name="Roets F."/>
            <person name="Aylward J."/>
        </authorList>
    </citation>
    <scope>NUCLEOTIDE SEQUENCE [LARGE SCALE GENOMIC DNA]</scope>
    <source>
        <strain evidence="5">CMW44962</strain>
    </source>
</reference>
<dbReference type="Pfam" id="PF12331">
    <property type="entry name" value="Rad26-like_helical_rpts"/>
    <property type="match status" value="1"/>
</dbReference>
<evidence type="ECO:0008006" key="7">
    <source>
        <dbReference type="Google" id="ProtNLM"/>
    </source>
</evidence>
<feature type="domain" description="Rad26-like C-terminal" evidence="3">
    <location>
        <begin position="734"/>
        <end position="796"/>
    </location>
</feature>
<dbReference type="InterPro" id="IPR022093">
    <property type="entry name" value="Rad26-like_helical"/>
</dbReference>
<feature type="domain" description="Rad26-like helical repeats" evidence="2">
    <location>
        <begin position="491"/>
        <end position="727"/>
    </location>
</feature>
<proteinExistence type="predicted"/>
<reference evidence="5 6" key="1">
    <citation type="journal article" date="2018" name="IMA Fungus">
        <title>IMA Genome-F 10: Nine draft genome sequences of Claviceps purpurea s.lat., including C. arundinis, C. humidiphila, and C. cf. spartinae, pseudomolecules for the pitch canker pathogen Fusarium circinatum, draft genome of Davidsoniella eucalypti, Grosmannia galeiformis, Quambalaria eucalypti, and Teratosphaeria destructans.</title>
        <authorList>
            <person name="Wingfield B.D."/>
            <person name="Liu M."/>
            <person name="Nguyen H.D."/>
            <person name="Lane F.A."/>
            <person name="Morgan S.W."/>
            <person name="De Vos L."/>
            <person name="Wilken P.M."/>
            <person name="Duong T.A."/>
            <person name="Aylward J."/>
            <person name="Coetzee M.P."/>
            <person name="Dadej K."/>
            <person name="De Beer Z.W."/>
            <person name="Findlay W."/>
            <person name="Havenga M."/>
            <person name="Kolarik M."/>
            <person name="Menzies J.G."/>
            <person name="Naidoo K."/>
            <person name="Pochopski O."/>
            <person name="Shoukouhi P."/>
            <person name="Santana Q.C."/>
            <person name="Seifert K.A."/>
            <person name="Soal N."/>
            <person name="Steenkamp E.T."/>
            <person name="Tatham C.T."/>
            <person name="van der Nest M.A."/>
            <person name="Wingfield M.J."/>
        </authorList>
    </citation>
    <scope>NUCLEOTIDE SEQUENCE [LARGE SCALE GENOMIC DNA]</scope>
    <source>
        <strain evidence="5">CMW44962</strain>
    </source>
</reference>
<dbReference type="InterPro" id="IPR048379">
    <property type="entry name" value="Rad26-like_C"/>
</dbReference>
<feature type="compositionally biased region" description="Polar residues" evidence="1">
    <location>
        <begin position="348"/>
        <end position="364"/>
    </location>
</feature>
<dbReference type="OrthoDB" id="5245063at2759"/>
<evidence type="ECO:0000313" key="5">
    <source>
        <dbReference type="EMBL" id="KAH9824588.1"/>
    </source>
</evidence>
<keyword evidence="6" id="KW-1185">Reference proteome</keyword>
<feature type="compositionally biased region" description="Basic and acidic residues" evidence="1">
    <location>
        <begin position="319"/>
        <end position="329"/>
    </location>
</feature>
<dbReference type="Pfam" id="PF21048">
    <property type="entry name" value="Rad26-like_N"/>
    <property type="match status" value="1"/>
</dbReference>
<gene>
    <name evidence="5" type="ORF">Tdes44962_MAKER04269</name>
</gene>
<feature type="region of interest" description="Disordered" evidence="1">
    <location>
        <begin position="22"/>
        <end position="136"/>
    </location>
</feature>
<dbReference type="Proteomes" id="UP001138500">
    <property type="component" value="Unassembled WGS sequence"/>
</dbReference>
<feature type="compositionally biased region" description="Basic and acidic residues" evidence="1">
    <location>
        <begin position="103"/>
        <end position="116"/>
    </location>
</feature>
<feature type="domain" description="Rad26-like N-terminal" evidence="4">
    <location>
        <begin position="385"/>
        <end position="430"/>
    </location>
</feature>
<organism evidence="5 6">
    <name type="scientific">Teratosphaeria destructans</name>
    <dbReference type="NCBI Taxonomy" id="418781"/>
    <lineage>
        <taxon>Eukaryota</taxon>
        <taxon>Fungi</taxon>
        <taxon>Dikarya</taxon>
        <taxon>Ascomycota</taxon>
        <taxon>Pezizomycotina</taxon>
        <taxon>Dothideomycetes</taxon>
        <taxon>Dothideomycetidae</taxon>
        <taxon>Mycosphaerellales</taxon>
        <taxon>Teratosphaeriaceae</taxon>
        <taxon>Teratosphaeria</taxon>
    </lineage>
</organism>
<feature type="compositionally biased region" description="Polar residues" evidence="1">
    <location>
        <begin position="24"/>
        <end position="35"/>
    </location>
</feature>